<gene>
    <name evidence="6" type="ORF">COX94_02855</name>
</gene>
<dbReference type="Pfam" id="PF00152">
    <property type="entry name" value="tRNA-synt_2"/>
    <property type="match status" value="1"/>
</dbReference>
<dbReference type="SUPFAM" id="SSF55681">
    <property type="entry name" value="Class II aaRS and biotin synthetases"/>
    <property type="match status" value="1"/>
</dbReference>
<proteinExistence type="predicted"/>
<dbReference type="PANTHER" id="PTHR42918">
    <property type="entry name" value="LYSYL-TRNA SYNTHETASE"/>
    <property type="match status" value="1"/>
</dbReference>
<feature type="domain" description="Aminoacyl-transfer RNA synthetases class-II family profile" evidence="5">
    <location>
        <begin position="178"/>
        <end position="328"/>
    </location>
</feature>
<keyword evidence="1 6" id="KW-0436">Ligase</keyword>
<dbReference type="PANTHER" id="PTHR42918:SF15">
    <property type="entry name" value="LYSINE--TRNA LIGASE, CHLOROPLASTIC_MITOCHONDRIAL"/>
    <property type="match status" value="1"/>
</dbReference>
<dbReference type="GO" id="GO:0006430">
    <property type="term" value="P:lysyl-tRNA aminoacylation"/>
    <property type="evidence" value="ECO:0007669"/>
    <property type="project" value="InterPro"/>
</dbReference>
<accession>A0A2J0MH62</accession>
<dbReference type="Gene3D" id="2.40.50.140">
    <property type="entry name" value="Nucleic acid-binding proteins"/>
    <property type="match status" value="1"/>
</dbReference>
<dbReference type="GO" id="GO:0004824">
    <property type="term" value="F:lysine-tRNA ligase activity"/>
    <property type="evidence" value="ECO:0007669"/>
    <property type="project" value="InterPro"/>
</dbReference>
<reference evidence="7" key="1">
    <citation type="submission" date="2017-09" db="EMBL/GenBank/DDBJ databases">
        <title>Depth-based differentiation of microbial function through sediment-hosted aquifers and enrichment of novel symbionts in the deep terrestrial subsurface.</title>
        <authorList>
            <person name="Probst A.J."/>
            <person name="Ladd B."/>
            <person name="Jarett J.K."/>
            <person name="Geller-Mcgrath D.E."/>
            <person name="Sieber C.M.K."/>
            <person name="Emerson J.B."/>
            <person name="Anantharaman K."/>
            <person name="Thomas B.C."/>
            <person name="Malmstrom R."/>
            <person name="Stieglmeier M."/>
            <person name="Klingl A."/>
            <person name="Woyke T."/>
            <person name="Ryan C.M."/>
            <person name="Banfield J.F."/>
        </authorList>
    </citation>
    <scope>NUCLEOTIDE SEQUENCE [LARGE SCALE GENOMIC DNA]</scope>
</reference>
<organism evidence="6 7">
    <name type="scientific">Candidatus Nomurabacteria bacterium CG_4_10_14_0_2_um_filter_33_9</name>
    <dbReference type="NCBI Taxonomy" id="1974728"/>
    <lineage>
        <taxon>Bacteria</taxon>
        <taxon>Candidatus Nomuraibacteriota</taxon>
    </lineage>
</organism>
<comment type="caution">
    <text evidence="6">The sequence shown here is derived from an EMBL/GenBank/DDBJ whole genome shotgun (WGS) entry which is preliminary data.</text>
</comment>
<dbReference type="InterPro" id="IPR045864">
    <property type="entry name" value="aa-tRNA-synth_II/BPL/LPL"/>
</dbReference>
<dbReference type="EMBL" id="PFOX01000054">
    <property type="protein sequence ID" value="PIZ85350.1"/>
    <property type="molecule type" value="Genomic_DNA"/>
</dbReference>
<dbReference type="InterPro" id="IPR004364">
    <property type="entry name" value="Aa-tRNA-synt_II"/>
</dbReference>
<feature type="non-terminal residue" evidence="6">
    <location>
        <position position="328"/>
    </location>
</feature>
<dbReference type="Pfam" id="PF01336">
    <property type="entry name" value="tRNA_anti-codon"/>
    <property type="match status" value="1"/>
</dbReference>
<dbReference type="InterPro" id="IPR044136">
    <property type="entry name" value="Lys-tRNA-ligase_II_N"/>
</dbReference>
<dbReference type="GO" id="GO:0005524">
    <property type="term" value="F:ATP binding"/>
    <property type="evidence" value="ECO:0007669"/>
    <property type="project" value="UniProtKB-KW"/>
</dbReference>
<dbReference type="InterPro" id="IPR006195">
    <property type="entry name" value="aa-tRNA-synth_II"/>
</dbReference>
<dbReference type="GO" id="GO:0005829">
    <property type="term" value="C:cytosol"/>
    <property type="evidence" value="ECO:0007669"/>
    <property type="project" value="TreeGrafter"/>
</dbReference>
<evidence type="ECO:0000313" key="6">
    <source>
        <dbReference type="EMBL" id="PIZ85350.1"/>
    </source>
</evidence>
<keyword evidence="4" id="KW-0030">Aminoacyl-tRNA synthetase</keyword>
<dbReference type="InterPro" id="IPR004365">
    <property type="entry name" value="NA-bd_OB_tRNA"/>
</dbReference>
<dbReference type="Gene3D" id="3.30.930.10">
    <property type="entry name" value="Bira Bifunctional Protein, Domain 2"/>
    <property type="match status" value="1"/>
</dbReference>
<evidence type="ECO:0000256" key="3">
    <source>
        <dbReference type="ARBA" id="ARBA00022840"/>
    </source>
</evidence>
<dbReference type="InterPro" id="IPR012340">
    <property type="entry name" value="NA-bd_OB-fold"/>
</dbReference>
<sequence length="328" mass="38538">MADPQSLYSEYSEEKVRIDKLEKIKKRGINPYPNSAKRTYTCAKAIQGFEKLTKKQTIIRLMGRIRSIRLHGGSCFAHIEDETEKMQIYLRRNILGKKSYNFFKDLIDVGDIIEVRGTFFSTKKGEKTLLVQSFKLLTKSLLPLPEKWHGLTQIEVRYRKRYLDLIANPQVKFIFQKRSLVIKAIREFFDRLGFIEVETPVLQPIPGGAAACPFKTYHNALDQYLYLRIAPELYLKRLMIGGFEKIYEISRCFRNEGIDHLHNPEFTQIEFYQAYTDYKDAMKITEKLLSAIIEKVNKKLIIEYEGHKINFKPPFPRLTFREALIKYA</sequence>
<dbReference type="PROSITE" id="PS50862">
    <property type="entry name" value="AA_TRNA_LIGASE_II"/>
    <property type="match status" value="1"/>
</dbReference>
<protein>
    <submittedName>
        <fullName evidence="6">Lysine--tRNA ligase</fullName>
    </submittedName>
</protein>
<name>A0A2J0MH62_9BACT</name>
<evidence type="ECO:0000313" key="7">
    <source>
        <dbReference type="Proteomes" id="UP000229132"/>
    </source>
</evidence>
<keyword evidence="2" id="KW-0547">Nucleotide-binding</keyword>
<evidence type="ECO:0000259" key="5">
    <source>
        <dbReference type="PROSITE" id="PS50862"/>
    </source>
</evidence>
<dbReference type="GO" id="GO:0000049">
    <property type="term" value="F:tRNA binding"/>
    <property type="evidence" value="ECO:0007669"/>
    <property type="project" value="TreeGrafter"/>
</dbReference>
<evidence type="ECO:0000256" key="2">
    <source>
        <dbReference type="ARBA" id="ARBA00022741"/>
    </source>
</evidence>
<dbReference type="Proteomes" id="UP000229132">
    <property type="component" value="Unassembled WGS sequence"/>
</dbReference>
<dbReference type="CDD" id="cd04322">
    <property type="entry name" value="LysRS_N"/>
    <property type="match status" value="1"/>
</dbReference>
<dbReference type="PRINTS" id="PR00982">
    <property type="entry name" value="TRNASYNTHLYS"/>
</dbReference>
<dbReference type="SUPFAM" id="SSF50249">
    <property type="entry name" value="Nucleic acid-binding proteins"/>
    <property type="match status" value="1"/>
</dbReference>
<keyword evidence="3" id="KW-0067">ATP-binding</keyword>
<evidence type="ECO:0000256" key="1">
    <source>
        <dbReference type="ARBA" id="ARBA00022598"/>
    </source>
</evidence>
<dbReference type="InterPro" id="IPR018149">
    <property type="entry name" value="Lys-tRNA-synth_II_C"/>
</dbReference>
<evidence type="ECO:0000256" key="4">
    <source>
        <dbReference type="ARBA" id="ARBA00023146"/>
    </source>
</evidence>
<dbReference type="AlphaFoldDB" id="A0A2J0MH62"/>